<dbReference type="Proteomes" id="UP001596550">
    <property type="component" value="Unassembled WGS sequence"/>
</dbReference>
<proteinExistence type="predicted"/>
<evidence type="ECO:0000313" key="1">
    <source>
        <dbReference type="EMBL" id="MFC7347046.1"/>
    </source>
</evidence>
<reference evidence="2" key="1">
    <citation type="journal article" date="2019" name="Int. J. Syst. Evol. Microbiol.">
        <title>The Global Catalogue of Microorganisms (GCM) 10K type strain sequencing project: providing services to taxonomists for standard genome sequencing and annotation.</title>
        <authorList>
            <consortium name="The Broad Institute Genomics Platform"/>
            <consortium name="The Broad Institute Genome Sequencing Center for Infectious Disease"/>
            <person name="Wu L."/>
            <person name="Ma J."/>
        </authorList>
    </citation>
    <scope>NUCLEOTIDE SEQUENCE [LARGE SCALE GENOMIC DNA]</scope>
    <source>
        <strain evidence="2">CCUG 54781</strain>
    </source>
</reference>
<protein>
    <recommendedName>
        <fullName evidence="3">DNA polymerase III subunit gamma/tau</fullName>
    </recommendedName>
</protein>
<sequence length="197" mass="22966">MKLPTQIQEKKVEEVKVELTTIPVSEPSSEVVIKKALKPLSRPNISSGFSINSLLNKEEKSEVEEKVSTVSTEKLPEHHFTETDVQNEWMILLKQLRQKDPVVFNAIKAFKLAKIDEKIIQISYPSDSAKNEFDKISIEFFNHFKHKVNNHSVEFQFKKDHENLKIEIVTKKKIFEKFIEKNPLLKDLDDLMKFDLS</sequence>
<evidence type="ECO:0008006" key="3">
    <source>
        <dbReference type="Google" id="ProtNLM"/>
    </source>
</evidence>
<evidence type="ECO:0000313" key="2">
    <source>
        <dbReference type="Proteomes" id="UP001596550"/>
    </source>
</evidence>
<name>A0ABW2M2A9_9FLAO</name>
<accession>A0ABW2M2A9</accession>
<gene>
    <name evidence="1" type="ORF">ACFQO9_10000</name>
</gene>
<organism evidence="1 2">
    <name type="scientific">Chryseobacterium zhengzhouense</name>
    <dbReference type="NCBI Taxonomy" id="1636086"/>
    <lineage>
        <taxon>Bacteria</taxon>
        <taxon>Pseudomonadati</taxon>
        <taxon>Bacteroidota</taxon>
        <taxon>Flavobacteriia</taxon>
        <taxon>Flavobacteriales</taxon>
        <taxon>Weeksellaceae</taxon>
        <taxon>Chryseobacterium group</taxon>
        <taxon>Chryseobacterium</taxon>
    </lineage>
</organism>
<dbReference type="RefSeq" id="WP_378177732.1">
    <property type="nucleotide sequence ID" value="NZ_JBHTCR010000004.1"/>
</dbReference>
<comment type="caution">
    <text evidence="1">The sequence shown here is derived from an EMBL/GenBank/DDBJ whole genome shotgun (WGS) entry which is preliminary data.</text>
</comment>
<dbReference type="EMBL" id="JBHTCR010000004">
    <property type="protein sequence ID" value="MFC7347046.1"/>
    <property type="molecule type" value="Genomic_DNA"/>
</dbReference>
<keyword evidence="2" id="KW-1185">Reference proteome</keyword>